<dbReference type="Gene3D" id="3.40.50.720">
    <property type="entry name" value="NAD(P)-binding Rossmann-like Domain"/>
    <property type="match status" value="1"/>
</dbReference>
<dbReference type="GO" id="GO:0004074">
    <property type="term" value="F:biliverdin reductase [NAD(P)H] activity"/>
    <property type="evidence" value="ECO:0007669"/>
    <property type="project" value="TreeGrafter"/>
</dbReference>
<dbReference type="InterPro" id="IPR051606">
    <property type="entry name" value="Polyketide_Oxido-like"/>
</dbReference>
<accession>A0A0R2NGF5</accession>
<reference evidence="3 4" key="1">
    <citation type="journal article" date="2015" name="Genome Announc.">
        <title>Expanding the biotechnology potential of lactobacilli through comparative genomics of 213 strains and associated genera.</title>
        <authorList>
            <person name="Sun Z."/>
            <person name="Harris H.M."/>
            <person name="McCann A."/>
            <person name="Guo C."/>
            <person name="Argimon S."/>
            <person name="Zhang W."/>
            <person name="Yang X."/>
            <person name="Jeffery I.B."/>
            <person name="Cooney J.C."/>
            <person name="Kagawa T.F."/>
            <person name="Liu W."/>
            <person name="Song Y."/>
            <person name="Salvetti E."/>
            <person name="Wrobel A."/>
            <person name="Rasinkangas P."/>
            <person name="Parkhill J."/>
            <person name="Rea M.C."/>
            <person name="O'Sullivan O."/>
            <person name="Ritari J."/>
            <person name="Douillard F.P."/>
            <person name="Paul Ross R."/>
            <person name="Yang R."/>
            <person name="Briner A.E."/>
            <person name="Felis G.E."/>
            <person name="de Vos W.M."/>
            <person name="Barrangou R."/>
            <person name="Klaenhammer T.R."/>
            <person name="Caufield P.W."/>
            <person name="Cui Y."/>
            <person name="Zhang H."/>
            <person name="O'Toole P.W."/>
        </authorList>
    </citation>
    <scope>NUCLEOTIDE SEQUENCE [LARGE SCALE GENOMIC DNA]</scope>
    <source>
        <strain evidence="3 4">DSM 23026</strain>
    </source>
</reference>
<gene>
    <name evidence="3" type="ORF">IV88_GL000550</name>
</gene>
<dbReference type="GO" id="GO:0042602">
    <property type="term" value="F:riboflavin reductase (NADPH) activity"/>
    <property type="evidence" value="ECO:0007669"/>
    <property type="project" value="TreeGrafter"/>
</dbReference>
<organism evidence="3 4">
    <name type="scientific">Pediococcus argentinicus</name>
    <dbReference type="NCBI Taxonomy" id="480391"/>
    <lineage>
        <taxon>Bacteria</taxon>
        <taxon>Bacillati</taxon>
        <taxon>Bacillota</taxon>
        <taxon>Bacilli</taxon>
        <taxon>Lactobacillales</taxon>
        <taxon>Lactobacillaceae</taxon>
        <taxon>Pediococcus</taxon>
    </lineage>
</organism>
<dbReference type="PANTHER" id="PTHR43355:SF2">
    <property type="entry name" value="FLAVIN REDUCTASE (NADPH)"/>
    <property type="match status" value="1"/>
</dbReference>
<feature type="domain" description="NAD(P)-binding" evidence="2">
    <location>
        <begin position="8"/>
        <end position="188"/>
    </location>
</feature>
<evidence type="ECO:0000313" key="3">
    <source>
        <dbReference type="EMBL" id="KRO24886.1"/>
    </source>
</evidence>
<protein>
    <recommendedName>
        <fullName evidence="2">NAD(P)-binding domain-containing protein</fullName>
    </recommendedName>
</protein>
<keyword evidence="4" id="KW-1185">Reference proteome</keyword>
<dbReference type="PATRIC" id="fig|480391.4.peg.558"/>
<dbReference type="RefSeq" id="WP_057799625.1">
    <property type="nucleotide sequence ID" value="NZ_BJZZ01000020.1"/>
</dbReference>
<dbReference type="Proteomes" id="UP000051249">
    <property type="component" value="Unassembled WGS sequence"/>
</dbReference>
<dbReference type="AlphaFoldDB" id="A0A0R2NGF5"/>
<name>A0A0R2NGF5_9LACO</name>
<dbReference type="PANTHER" id="PTHR43355">
    <property type="entry name" value="FLAVIN REDUCTASE (NADPH)"/>
    <property type="match status" value="1"/>
</dbReference>
<dbReference type="SUPFAM" id="SSF51735">
    <property type="entry name" value="NAD(P)-binding Rossmann-fold domains"/>
    <property type="match status" value="1"/>
</dbReference>
<comment type="caution">
    <text evidence="3">The sequence shown here is derived from an EMBL/GenBank/DDBJ whole genome shotgun (WGS) entry which is preliminary data.</text>
</comment>
<dbReference type="InterPro" id="IPR016040">
    <property type="entry name" value="NAD(P)-bd_dom"/>
</dbReference>
<evidence type="ECO:0000313" key="4">
    <source>
        <dbReference type="Proteomes" id="UP000051249"/>
    </source>
</evidence>
<evidence type="ECO:0000256" key="1">
    <source>
        <dbReference type="SAM" id="MobiDB-lite"/>
    </source>
</evidence>
<dbReference type="Pfam" id="PF13460">
    <property type="entry name" value="NAD_binding_10"/>
    <property type="match status" value="1"/>
</dbReference>
<dbReference type="InterPro" id="IPR036291">
    <property type="entry name" value="NAD(P)-bd_dom_sf"/>
</dbReference>
<proteinExistence type="predicted"/>
<evidence type="ECO:0000259" key="2">
    <source>
        <dbReference type="Pfam" id="PF13460"/>
    </source>
</evidence>
<dbReference type="OrthoDB" id="9803892at2"/>
<sequence length="213" mass="23603">MKNVLILGAAGRTMKVLEQQLLSSNNIHLTLLLHHKNQINLPVMSVESTVITGDVMDSEILNQAIKNQDAVVVGLGGKMVDFINQIFPAMHKNHVSRLIYILGLGIYDEVHGKFGEWSKSVDPNGISDFKAAAKLIEDSDLNYTILRPGWMSDRTEINYETTQKGEQFRGTVITRASIADYIVKLLNDSNLGERESVGLDEPGTDGDSPYPFM</sequence>
<feature type="region of interest" description="Disordered" evidence="1">
    <location>
        <begin position="194"/>
        <end position="213"/>
    </location>
</feature>
<dbReference type="EMBL" id="JQCQ01000019">
    <property type="protein sequence ID" value="KRO24886.1"/>
    <property type="molecule type" value="Genomic_DNA"/>
</dbReference>